<keyword evidence="1" id="KW-0812">Transmembrane</keyword>
<dbReference type="Proteomes" id="UP001470230">
    <property type="component" value="Unassembled WGS sequence"/>
</dbReference>
<evidence type="ECO:0000256" key="1">
    <source>
        <dbReference type="SAM" id="Phobius"/>
    </source>
</evidence>
<evidence type="ECO:0000313" key="3">
    <source>
        <dbReference type="Proteomes" id="UP001470230"/>
    </source>
</evidence>
<sequence length="157" mass="18576">MFDENTEDFKLMNKFEIPLRDHPYKTHYIFNDDIAMKKKDAGQLHFELDFEPIEEESSETLKEGENVNYNVQFTNSKIKLLTNSISHVFLDIYEKDFVFIVNEQPFETRRIVSNLISPTVLKLRLIILGIILIMLYISVQLNFMDISFNILTKYSII</sequence>
<keyword evidence="1" id="KW-0472">Membrane</keyword>
<accession>A0ABR2IE89</accession>
<name>A0ABR2IE89_9EUKA</name>
<comment type="caution">
    <text evidence="2">The sequence shown here is derived from an EMBL/GenBank/DDBJ whole genome shotgun (WGS) entry which is preliminary data.</text>
</comment>
<keyword evidence="1" id="KW-1133">Transmembrane helix</keyword>
<evidence type="ECO:0000313" key="2">
    <source>
        <dbReference type="EMBL" id="KAK8860802.1"/>
    </source>
</evidence>
<dbReference type="EMBL" id="JAPFFF010000018">
    <property type="protein sequence ID" value="KAK8860802.1"/>
    <property type="molecule type" value="Genomic_DNA"/>
</dbReference>
<proteinExistence type="predicted"/>
<feature type="transmembrane region" description="Helical" evidence="1">
    <location>
        <begin position="119"/>
        <end position="139"/>
    </location>
</feature>
<organism evidence="2 3">
    <name type="scientific">Tritrichomonas musculus</name>
    <dbReference type="NCBI Taxonomy" id="1915356"/>
    <lineage>
        <taxon>Eukaryota</taxon>
        <taxon>Metamonada</taxon>
        <taxon>Parabasalia</taxon>
        <taxon>Tritrichomonadida</taxon>
        <taxon>Tritrichomonadidae</taxon>
        <taxon>Tritrichomonas</taxon>
    </lineage>
</organism>
<protein>
    <recommendedName>
        <fullName evidence="4">GOLD domain-containing protein</fullName>
    </recommendedName>
</protein>
<reference evidence="2 3" key="1">
    <citation type="submission" date="2024-04" db="EMBL/GenBank/DDBJ databases">
        <title>Tritrichomonas musculus Genome.</title>
        <authorList>
            <person name="Alves-Ferreira E."/>
            <person name="Grigg M."/>
            <person name="Lorenzi H."/>
            <person name="Galac M."/>
        </authorList>
    </citation>
    <scope>NUCLEOTIDE SEQUENCE [LARGE SCALE GENOMIC DNA]</scope>
    <source>
        <strain evidence="2 3">EAF2021</strain>
    </source>
</reference>
<keyword evidence="3" id="KW-1185">Reference proteome</keyword>
<gene>
    <name evidence="2" type="ORF">M9Y10_012479</name>
</gene>
<evidence type="ECO:0008006" key="4">
    <source>
        <dbReference type="Google" id="ProtNLM"/>
    </source>
</evidence>